<dbReference type="PROSITE" id="PS50878">
    <property type="entry name" value="RT_POL"/>
    <property type="match status" value="1"/>
</dbReference>
<dbReference type="GO" id="GO:0003676">
    <property type="term" value="F:nucleic acid binding"/>
    <property type="evidence" value="ECO:0007669"/>
    <property type="project" value="InterPro"/>
</dbReference>
<dbReference type="SUPFAM" id="SSF56672">
    <property type="entry name" value="DNA/RNA polymerases"/>
    <property type="match status" value="1"/>
</dbReference>
<evidence type="ECO:0000256" key="2">
    <source>
        <dbReference type="ARBA" id="ARBA00012180"/>
    </source>
</evidence>
<feature type="domain" description="Reverse transcriptase" evidence="3">
    <location>
        <begin position="1"/>
        <end position="67"/>
    </location>
</feature>
<dbReference type="GO" id="GO:0004523">
    <property type="term" value="F:RNA-DNA hybrid ribonuclease activity"/>
    <property type="evidence" value="ECO:0007669"/>
    <property type="project" value="UniProtKB-EC"/>
</dbReference>
<dbReference type="InterPro" id="IPR043128">
    <property type="entry name" value="Rev_trsase/Diguanyl_cyclase"/>
</dbReference>
<comment type="caution">
    <text evidence="4">The sequence shown here is derived from an EMBL/GenBank/DDBJ whole genome shotgun (WGS) entry which is preliminary data.</text>
</comment>
<keyword evidence="5" id="KW-1185">Reference proteome</keyword>
<protein>
    <recommendedName>
        <fullName evidence="2">ribonuclease H</fullName>
        <ecNumber evidence="2">3.1.26.4</ecNumber>
    </recommendedName>
</protein>
<dbReference type="PANTHER" id="PTHR33064">
    <property type="entry name" value="POL PROTEIN"/>
    <property type="match status" value="1"/>
</dbReference>
<reference evidence="4 5" key="1">
    <citation type="submission" date="2018-07" db="EMBL/GenBank/DDBJ databases">
        <title>A high quality draft genome assembly of the barn swallow (H. rustica rustica).</title>
        <authorList>
            <person name="Formenti G."/>
            <person name="Chiara M."/>
            <person name="Poveda L."/>
            <person name="Francoijs K.-J."/>
            <person name="Bonisoli-Alquati A."/>
            <person name="Canova L."/>
            <person name="Gianfranceschi L."/>
            <person name="Horner D.S."/>
            <person name="Saino N."/>
        </authorList>
    </citation>
    <scope>NUCLEOTIDE SEQUENCE [LARGE SCALE GENOMIC DNA]</scope>
    <source>
        <strain evidence="4">Chelidonia</strain>
        <tissue evidence="4">Blood</tissue>
    </source>
</reference>
<dbReference type="InterPro" id="IPR043502">
    <property type="entry name" value="DNA/RNA_pol_sf"/>
</dbReference>
<dbReference type="InterPro" id="IPR000477">
    <property type="entry name" value="RT_dom"/>
</dbReference>
<accession>A0A3M0IUI0</accession>
<dbReference type="STRING" id="333673.A0A3M0IUI0"/>
<dbReference type="AlphaFoldDB" id="A0A3M0IUI0"/>
<dbReference type="PANTHER" id="PTHR33064:SF37">
    <property type="entry name" value="RIBONUCLEASE H"/>
    <property type="match status" value="1"/>
</dbReference>
<name>A0A3M0IUI0_HIRRU</name>
<gene>
    <name evidence="4" type="ORF">DUI87_32119</name>
</gene>
<dbReference type="OrthoDB" id="9113925at2759"/>
<dbReference type="Gene3D" id="3.30.70.270">
    <property type="match status" value="2"/>
</dbReference>
<dbReference type="EC" id="3.1.26.4" evidence="2"/>
<comment type="similarity">
    <text evidence="1">Belongs to the beta type-B retroviral polymerase family. HERV class-II K(HML-2) pol subfamily.</text>
</comment>
<evidence type="ECO:0000256" key="1">
    <source>
        <dbReference type="ARBA" id="ARBA00010879"/>
    </source>
</evidence>
<proteinExistence type="inferred from homology"/>
<sequence length="388" mass="43785">MESWEAPREEGKLLQYVDDILIATRTKDACVAWTVSLRNFLGLQGYRVYKKKAQVMKQKVIYLGYEISEGEWILGQDRKEAICQTLRPQTVKELRTFLGMTGWCRPWILSYGLLVKPLYALITNGNRNLQWTKEATQAFHQLKNALIGNQGEPVHHDCLETIKAAYSSCLDLKDTSLDDAETWFTDRSGYIISGKQHDGYAVTTCREEILWLLEAIQLPEQVAIMHIKAQQSSKLEEGNDLVDREAKEAAKGEITIEGALIPDGQVSLEGLKTRKHNIKVWKLAKRTKEQAPGDECRKPFPWTEIKATAPLGSGPGSQTPLSRSLTLQGSQRNALDSNTEFGLPSRSYFIDPYEAFRNLLPSDSRKPFPVLHLGRRWATSPRAIAGQP</sequence>
<organism evidence="4 5">
    <name type="scientific">Hirundo rustica rustica</name>
    <dbReference type="NCBI Taxonomy" id="333673"/>
    <lineage>
        <taxon>Eukaryota</taxon>
        <taxon>Metazoa</taxon>
        <taxon>Chordata</taxon>
        <taxon>Craniata</taxon>
        <taxon>Vertebrata</taxon>
        <taxon>Euteleostomi</taxon>
        <taxon>Archelosauria</taxon>
        <taxon>Archosauria</taxon>
        <taxon>Dinosauria</taxon>
        <taxon>Saurischia</taxon>
        <taxon>Theropoda</taxon>
        <taxon>Coelurosauria</taxon>
        <taxon>Aves</taxon>
        <taxon>Neognathae</taxon>
        <taxon>Neoaves</taxon>
        <taxon>Telluraves</taxon>
        <taxon>Australaves</taxon>
        <taxon>Passeriformes</taxon>
        <taxon>Sylvioidea</taxon>
        <taxon>Hirundinidae</taxon>
        <taxon>Hirundo</taxon>
    </lineage>
</organism>
<dbReference type="InterPro" id="IPR051320">
    <property type="entry name" value="Viral_Replic_Matur_Polypro"/>
</dbReference>
<dbReference type="Proteomes" id="UP000269221">
    <property type="component" value="Unassembled WGS sequence"/>
</dbReference>
<dbReference type="Pfam" id="PF00078">
    <property type="entry name" value="RVT_1"/>
    <property type="match status" value="1"/>
</dbReference>
<evidence type="ECO:0000259" key="3">
    <source>
        <dbReference type="PROSITE" id="PS50878"/>
    </source>
</evidence>
<dbReference type="EMBL" id="QRBI01000236">
    <property type="protein sequence ID" value="RMB91540.1"/>
    <property type="molecule type" value="Genomic_DNA"/>
</dbReference>
<evidence type="ECO:0000313" key="4">
    <source>
        <dbReference type="EMBL" id="RMB91540.1"/>
    </source>
</evidence>
<evidence type="ECO:0000313" key="5">
    <source>
        <dbReference type="Proteomes" id="UP000269221"/>
    </source>
</evidence>
<dbReference type="InterPro" id="IPR036397">
    <property type="entry name" value="RNaseH_sf"/>
</dbReference>
<dbReference type="GO" id="GO:0006259">
    <property type="term" value="P:DNA metabolic process"/>
    <property type="evidence" value="ECO:0007669"/>
    <property type="project" value="UniProtKB-ARBA"/>
</dbReference>
<dbReference type="Gene3D" id="3.30.420.10">
    <property type="entry name" value="Ribonuclease H-like superfamily/Ribonuclease H"/>
    <property type="match status" value="1"/>
</dbReference>